<sequence>MAEPLPPGGAPGYLLSIPPMLGSTDPFITPIVATLRGSCPAYLMRPRRNAIAVARGVPGNLMIQCDNMNYLTDLGMKSLACWQKKPEHARSAACSTFAVADAILNTLPDWFVHVILFAGVPGRLRNRLAADLYLGPIGSRRYQLKWLHEGALQERRICWPQAPSFSAAEFDDVYGFIGALMIDPQTVGYPMPHRFGAYPPGYLRERRFRTVDWRDYDARGMIDELQVYVLQRLREPNLSFLRNKVDLWWGMAGRALLPALLPPGGYSCPSWRDCVSVEDSKCTGPIQPANAGEVLRLLLSVATLRIPLVISQFGAKGVRPNGPWLALPGKSIQSTYTG</sequence>
<dbReference type="EMBL" id="NJEU01000564">
    <property type="protein sequence ID" value="PHH72684.1"/>
    <property type="molecule type" value="Genomic_DNA"/>
</dbReference>
<comment type="caution">
    <text evidence="1">The sequence shown here is derived from an EMBL/GenBank/DDBJ whole genome shotgun (WGS) entry which is preliminary data.</text>
</comment>
<proteinExistence type="predicted"/>
<reference evidence="1 2" key="1">
    <citation type="submission" date="2017-06" db="EMBL/GenBank/DDBJ databases">
        <title>Ant-infecting Ophiocordyceps genomes reveal a high diversity of potential behavioral manipulation genes and a possible major role for enterotoxins.</title>
        <authorList>
            <person name="De Bekker C."/>
            <person name="Evans H.C."/>
            <person name="Brachmann A."/>
            <person name="Hughes D.P."/>
        </authorList>
    </citation>
    <scope>NUCLEOTIDE SEQUENCE [LARGE SCALE GENOMIC DNA]</scope>
    <source>
        <strain evidence="1 2">1348a</strain>
    </source>
</reference>
<dbReference type="AlphaFoldDB" id="A0A2C5Z062"/>
<evidence type="ECO:0000313" key="1">
    <source>
        <dbReference type="EMBL" id="PHH72684.1"/>
    </source>
</evidence>
<organism evidence="1 2">
    <name type="scientific">Ophiocordyceps australis</name>
    <dbReference type="NCBI Taxonomy" id="1399860"/>
    <lineage>
        <taxon>Eukaryota</taxon>
        <taxon>Fungi</taxon>
        <taxon>Dikarya</taxon>
        <taxon>Ascomycota</taxon>
        <taxon>Pezizomycotina</taxon>
        <taxon>Sordariomycetes</taxon>
        <taxon>Hypocreomycetidae</taxon>
        <taxon>Hypocreales</taxon>
        <taxon>Ophiocordycipitaceae</taxon>
        <taxon>Ophiocordyceps</taxon>
    </lineage>
</organism>
<accession>A0A2C5Z062</accession>
<dbReference type="OrthoDB" id="4908099at2759"/>
<keyword evidence="2" id="KW-1185">Reference proteome</keyword>
<dbReference type="Proteomes" id="UP000224854">
    <property type="component" value="Unassembled WGS sequence"/>
</dbReference>
<protein>
    <submittedName>
        <fullName evidence="1">Uncharacterized protein</fullName>
    </submittedName>
</protein>
<gene>
    <name evidence="1" type="ORF">CDD82_5851</name>
</gene>
<name>A0A2C5Z062_9HYPO</name>
<evidence type="ECO:0000313" key="2">
    <source>
        <dbReference type="Proteomes" id="UP000224854"/>
    </source>
</evidence>